<evidence type="ECO:0000313" key="4">
    <source>
        <dbReference type="Proteomes" id="UP000196082"/>
    </source>
</evidence>
<dbReference type="EMBL" id="NFSB01000069">
    <property type="protein sequence ID" value="OUM34720.1"/>
    <property type="molecule type" value="Genomic_DNA"/>
</dbReference>
<dbReference type="Gene3D" id="2.60.120.1440">
    <property type="match status" value="1"/>
</dbReference>
<accession>A0A1Y3LEW7</accession>
<reference evidence="3 4" key="1">
    <citation type="submission" date="2017-05" db="EMBL/GenBank/DDBJ databases">
        <title>Whole genome sequence of Pseudomonas putida isolate 1312 commercialized as a biostimulant.</title>
        <authorList>
            <person name="Crovadore J."/>
            <person name="Blanc P."/>
            <person name="Chablais R."/>
            <person name="Cochard B."/>
            <person name="Grizard D."/>
            <person name="Lefort F."/>
        </authorList>
    </citation>
    <scope>NUCLEOTIDE SEQUENCE [LARGE SCALE GENOMIC DNA]</scope>
    <source>
        <strain evidence="3 4">1312</strain>
    </source>
</reference>
<dbReference type="GO" id="GO:0016989">
    <property type="term" value="F:sigma factor antagonist activity"/>
    <property type="evidence" value="ECO:0007669"/>
    <property type="project" value="TreeGrafter"/>
</dbReference>
<dbReference type="InterPro" id="IPR006860">
    <property type="entry name" value="FecR"/>
</dbReference>
<name>A0A1Y3LEW7_PSEPU</name>
<dbReference type="AlphaFoldDB" id="A0A1Y3LEW7"/>
<dbReference type="RefSeq" id="WP_086975585.1">
    <property type="nucleotide sequence ID" value="NZ_NFSB01000069.1"/>
</dbReference>
<dbReference type="Pfam" id="PF04773">
    <property type="entry name" value="FecR"/>
    <property type="match status" value="1"/>
</dbReference>
<evidence type="ECO:0000259" key="1">
    <source>
        <dbReference type="Pfam" id="PF04773"/>
    </source>
</evidence>
<dbReference type="InterPro" id="IPR032623">
    <property type="entry name" value="FecR_N"/>
</dbReference>
<sequence length="321" mass="35064">MTARIDPLILGEAADWLVHLQSGTATEDDHHAVQAWCQRSAQHAQAWERAEAILGDFRRLPTPVTGETLRRLSRNGAVSRRQALHRLGLWLLAAPAAWLAWREAPWQQWAADARTAVGEQRALTLADGSQVLLNTDTAIDITFDARQRRIDLLAGEILLTSAKDPATPARPLLVRTLHGQAIALGTRFSVHLDGPLTRVAVLEGAVEARPVHATSGLLLRAGERSAFDADRVLPASALEAGDLAWEHGMLLARDMRLADLLQALARYRPGVLRCHPAVRELKVSGAFPLADTDASLRLLSDTLPVTLQGLTRYWVTVEPLG</sequence>
<dbReference type="PANTHER" id="PTHR30273">
    <property type="entry name" value="PERIPLASMIC SIGNAL SENSOR AND SIGMA FACTOR ACTIVATOR FECR-RELATED"/>
    <property type="match status" value="1"/>
</dbReference>
<dbReference type="Proteomes" id="UP000196082">
    <property type="component" value="Unassembled WGS sequence"/>
</dbReference>
<dbReference type="InterPro" id="IPR012373">
    <property type="entry name" value="Ferrdict_sens_TM"/>
</dbReference>
<comment type="caution">
    <text evidence="3">The sequence shown here is derived from an EMBL/GenBank/DDBJ whole genome shotgun (WGS) entry which is preliminary data.</text>
</comment>
<evidence type="ECO:0000259" key="2">
    <source>
        <dbReference type="Pfam" id="PF16220"/>
    </source>
</evidence>
<protein>
    <submittedName>
        <fullName evidence="3">Iron dicitrate transport regulator FecR</fullName>
    </submittedName>
</protein>
<dbReference type="PANTHER" id="PTHR30273:SF2">
    <property type="entry name" value="PROTEIN FECR"/>
    <property type="match status" value="1"/>
</dbReference>
<feature type="domain" description="FecR N-terminal" evidence="2">
    <location>
        <begin position="12"/>
        <end position="52"/>
    </location>
</feature>
<proteinExistence type="predicted"/>
<gene>
    <name evidence="3" type="ORF">B8W72_09655</name>
</gene>
<feature type="domain" description="FecR protein" evidence="1">
    <location>
        <begin position="112"/>
        <end position="207"/>
    </location>
</feature>
<dbReference type="PIRSF" id="PIRSF018266">
    <property type="entry name" value="FecR"/>
    <property type="match status" value="1"/>
</dbReference>
<organism evidence="3 4">
    <name type="scientific">Pseudomonas putida</name>
    <name type="common">Arthrobacter siderocapsulatus</name>
    <dbReference type="NCBI Taxonomy" id="303"/>
    <lineage>
        <taxon>Bacteria</taxon>
        <taxon>Pseudomonadati</taxon>
        <taxon>Pseudomonadota</taxon>
        <taxon>Gammaproteobacteria</taxon>
        <taxon>Pseudomonadales</taxon>
        <taxon>Pseudomonadaceae</taxon>
        <taxon>Pseudomonas</taxon>
    </lineage>
</organism>
<dbReference type="Pfam" id="PF16220">
    <property type="entry name" value="DUF4880"/>
    <property type="match status" value="1"/>
</dbReference>
<evidence type="ECO:0000313" key="3">
    <source>
        <dbReference type="EMBL" id="OUM34720.1"/>
    </source>
</evidence>